<protein>
    <submittedName>
        <fullName evidence="2">Bifunctional non-homologous end joining protein LigD</fullName>
    </submittedName>
</protein>
<proteinExistence type="predicted"/>
<evidence type="ECO:0000259" key="1">
    <source>
        <dbReference type="Pfam" id="PF05406"/>
    </source>
</evidence>
<reference evidence="3" key="1">
    <citation type="submission" date="2016-10" db="EMBL/GenBank/DDBJ databases">
        <authorList>
            <person name="Varghese N."/>
            <person name="Submissions S."/>
        </authorList>
    </citation>
    <scope>NUCLEOTIDE SEQUENCE [LARGE SCALE GENOMIC DNA]</scope>
    <source>
        <strain evidence="3">DSM 9751</strain>
    </source>
</reference>
<name>A0A1H5A510_9PSED</name>
<dbReference type="Proteomes" id="UP000198982">
    <property type="component" value="Unassembled WGS sequence"/>
</dbReference>
<organism evidence="2 3">
    <name type="scientific">Pseudomonas saponiphila</name>
    <dbReference type="NCBI Taxonomy" id="556534"/>
    <lineage>
        <taxon>Bacteria</taxon>
        <taxon>Pseudomonadati</taxon>
        <taxon>Pseudomonadota</taxon>
        <taxon>Gammaproteobacteria</taxon>
        <taxon>Pseudomonadales</taxon>
        <taxon>Pseudomonadaceae</taxon>
        <taxon>Pseudomonas</taxon>
    </lineage>
</organism>
<dbReference type="RefSeq" id="WP_092320924.1">
    <property type="nucleotide sequence ID" value="NZ_FNTJ01000003.1"/>
</dbReference>
<evidence type="ECO:0000313" key="3">
    <source>
        <dbReference type="Proteomes" id="UP000198982"/>
    </source>
</evidence>
<feature type="domain" description="WGR" evidence="1">
    <location>
        <begin position="9"/>
        <end position="79"/>
    </location>
</feature>
<dbReference type="EMBL" id="FNTJ01000003">
    <property type="protein sequence ID" value="SED36904.1"/>
    <property type="molecule type" value="Genomic_DNA"/>
</dbReference>
<gene>
    <name evidence="2" type="ORF">SAMN05216178_6968</name>
</gene>
<sequence>MSQELRTRFTFTEGSSDKEYIIQLKARDGGFVLITYHGRRGSTLTETLKTKAPVEYDVAKKAFDKAVNERLGKRYVPDGDQGAAMVSAGQELVPTGLIPHLLNVMTEAELEQAIEDDGWVLQEKHNGHRRGFALNESAIISANRKGFSVAYPSEVSGDLERCCVDFLPLTVDGELIGTRYVVFDVREVRGQRVEAMSLETRLEHMEQLRAALSAGGSKHVEVVVSAYTPEAKRQLFERVKAEKGEGVVAKKRGTPYTPGKPASGGTHLKFPFLQFTTAIVTSQHPTKSSFGVSMLDELGNLVSVGNCTVPANKSTPAIGSLVEIRYLYAHKGGSLFQPVFQGQRDDVSRDECTLASLHYKPEAAEDSDMDVAA</sequence>
<dbReference type="Gene3D" id="3.30.470.30">
    <property type="entry name" value="DNA ligase/mRNA capping enzyme"/>
    <property type="match status" value="1"/>
</dbReference>
<dbReference type="Pfam" id="PF05406">
    <property type="entry name" value="WGR"/>
    <property type="match status" value="1"/>
</dbReference>
<accession>A0A1H5A510</accession>
<dbReference type="Gene3D" id="3.30.1490.70">
    <property type="match status" value="1"/>
</dbReference>
<dbReference type="InterPro" id="IPR008893">
    <property type="entry name" value="WGR_domain"/>
</dbReference>
<evidence type="ECO:0000313" key="2">
    <source>
        <dbReference type="EMBL" id="SED36904.1"/>
    </source>
</evidence>
<dbReference type="SUPFAM" id="SSF56091">
    <property type="entry name" value="DNA ligase/mRNA capping enzyme, catalytic domain"/>
    <property type="match status" value="1"/>
</dbReference>
<dbReference type="AlphaFoldDB" id="A0A1H5A510"/>
<dbReference type="Gene3D" id="2.20.140.10">
    <property type="entry name" value="WGR domain"/>
    <property type="match status" value="1"/>
</dbReference>
<keyword evidence="3" id="KW-1185">Reference proteome</keyword>